<evidence type="ECO:0000256" key="1">
    <source>
        <dbReference type="SAM" id="SignalP"/>
    </source>
</evidence>
<evidence type="ECO:0000313" key="2">
    <source>
        <dbReference type="EMBL" id="KGY07302.1"/>
    </source>
</evidence>
<dbReference type="Proteomes" id="UP000030451">
    <property type="component" value="Unassembled WGS sequence"/>
</dbReference>
<reference evidence="2 3" key="1">
    <citation type="submission" date="2014-10" db="EMBL/GenBank/DDBJ databases">
        <title>Genome sequencing of Vibrio sinaloensis T08.</title>
        <authorList>
            <person name="Chan K.-G."/>
            <person name="Mohamad N.I."/>
        </authorList>
    </citation>
    <scope>NUCLEOTIDE SEQUENCE [LARGE SCALE GENOMIC DNA]</scope>
    <source>
        <strain evidence="2 3">T08</strain>
    </source>
</reference>
<protein>
    <recommendedName>
        <fullName evidence="4">Lipoprotein</fullName>
    </recommendedName>
</protein>
<dbReference type="EMBL" id="JRWP01000050">
    <property type="protein sequence ID" value="KGY07302.1"/>
    <property type="molecule type" value="Genomic_DNA"/>
</dbReference>
<dbReference type="PROSITE" id="PS51257">
    <property type="entry name" value="PROKAR_LIPOPROTEIN"/>
    <property type="match status" value="1"/>
</dbReference>
<name>A0A0A5HP18_PHOS4</name>
<sequence length="121" mass="13502">MKFNAIVASLVASLALVGCQSTSDVPTPTADKQTIEEARTALAGIDDLTVDESGVISLVQTLPPRHHWKTTIIKKIGREVSCDNLRYFVDKGMVVNIHFKGPKGRYDHFDQQRCLEEDQYL</sequence>
<comment type="caution">
    <text evidence="2">The sequence shown here is derived from an EMBL/GenBank/DDBJ whole genome shotgun (WGS) entry which is preliminary data.</text>
</comment>
<proteinExistence type="predicted"/>
<gene>
    <name evidence="2" type="ORF">NM06_18200</name>
</gene>
<feature type="signal peptide" evidence="1">
    <location>
        <begin position="1"/>
        <end position="23"/>
    </location>
</feature>
<feature type="chain" id="PRO_5002023188" description="Lipoprotein" evidence="1">
    <location>
        <begin position="24"/>
        <end position="121"/>
    </location>
</feature>
<dbReference type="AlphaFoldDB" id="A0A0A5HP18"/>
<dbReference type="RefSeq" id="WP_038139246.1">
    <property type="nucleotide sequence ID" value="NZ_JRWP01000050.1"/>
</dbReference>
<accession>A0A0A5HP18</accession>
<organism evidence="2 3">
    <name type="scientific">Photobacterium sp. (strain ATCC 43367)</name>
    <dbReference type="NCBI Taxonomy" id="379097"/>
    <lineage>
        <taxon>Bacteria</taxon>
        <taxon>Pseudomonadati</taxon>
        <taxon>Pseudomonadota</taxon>
        <taxon>Gammaproteobacteria</taxon>
        <taxon>Vibrionales</taxon>
        <taxon>Vibrionaceae</taxon>
        <taxon>Vibrio</taxon>
        <taxon>Vibrio oreintalis group</taxon>
    </lineage>
</organism>
<evidence type="ECO:0008006" key="4">
    <source>
        <dbReference type="Google" id="ProtNLM"/>
    </source>
</evidence>
<evidence type="ECO:0000313" key="3">
    <source>
        <dbReference type="Proteomes" id="UP000030451"/>
    </source>
</evidence>
<dbReference type="OrthoDB" id="5889934at2"/>
<keyword evidence="1" id="KW-0732">Signal</keyword>